<dbReference type="PANTHER" id="PTHR36194:SF1">
    <property type="entry name" value="S-LAYER-LIKE PROTEIN"/>
    <property type="match status" value="1"/>
</dbReference>
<dbReference type="InterPro" id="IPR011990">
    <property type="entry name" value="TPR-like_helical_dom_sf"/>
</dbReference>
<organism evidence="3 4">
    <name type="scientific">Oceanidesulfovibrio marinus</name>
    <dbReference type="NCBI Taxonomy" id="370038"/>
    <lineage>
        <taxon>Bacteria</taxon>
        <taxon>Pseudomonadati</taxon>
        <taxon>Thermodesulfobacteriota</taxon>
        <taxon>Desulfovibrionia</taxon>
        <taxon>Desulfovibrionales</taxon>
        <taxon>Desulfovibrionaceae</taxon>
        <taxon>Oceanidesulfovibrio</taxon>
    </lineage>
</organism>
<dbReference type="EMBL" id="QMIF01000007">
    <property type="protein sequence ID" value="TVM33350.1"/>
    <property type="molecule type" value="Genomic_DNA"/>
</dbReference>
<dbReference type="OrthoDB" id="5442814at2"/>
<proteinExistence type="predicted"/>
<evidence type="ECO:0000256" key="1">
    <source>
        <dbReference type="PROSITE-ProRule" id="PRU00339"/>
    </source>
</evidence>
<sequence length="584" mass="63499">MNRTPSNSTQEYPMQRRLSILVLVLLLLFPALAHAQRKVSGPRTATLFVDTEPADAQVRLLEIKPKFKQGIALPAGNYVIDVRRKGYLTQYKQFRLADGQTLRVKVTLQRDPAVPLPKDDPANPDVPGKLFVDIEPQDAVIRILDVSTKFEQGVELPAKTYSLDANKDGYETAVFSATIKPGEETRVTVTMTRTGEDPAADASEQPGTLVVEASPPDATIAVEGVDAPYDSGMQLPPGEYTVAVEREGYTPVKKRVAIRPGKETDTRVVLVADVETGEPPDNLTLPDNAGILTVNVEPSDATLTLHGTELPFTQGMFLDQGEYTLEARRPGYTAQNATVAITAGQQTTLNMVLEGDSSLPTPSSSLLGAPPVKLVADEEAEGLGDNGTLTLETDPTTSDILILNIKPKFEQGMELSPGKYRIEVRAEGYVSRRVRVEVLKGRATTYRVALEPAAPQATSMSKAPPEKAAQAKALLDEAQEYARNEQKQTALEKASEAVALDPGNPEAFRTRGSILRTLKRFDLAMADYNRAIQLNSDEPVYYVERAVTLVEIGDVDSACYDFWKACALGQCKPITMARTEGVCP</sequence>
<dbReference type="AlphaFoldDB" id="A0A6P1ZGF2"/>
<dbReference type="Pfam" id="PF08308">
    <property type="entry name" value="PEGA"/>
    <property type="match status" value="2"/>
</dbReference>
<feature type="domain" description="PEGA" evidence="2">
    <location>
        <begin position="207"/>
        <end position="270"/>
    </location>
</feature>
<evidence type="ECO:0000259" key="2">
    <source>
        <dbReference type="Pfam" id="PF08308"/>
    </source>
</evidence>
<dbReference type="PROSITE" id="PS50005">
    <property type="entry name" value="TPR"/>
    <property type="match status" value="2"/>
</dbReference>
<dbReference type="InterPro" id="IPR019734">
    <property type="entry name" value="TPR_rpt"/>
</dbReference>
<dbReference type="InterPro" id="IPR013229">
    <property type="entry name" value="PEGA"/>
</dbReference>
<comment type="caution">
    <text evidence="3">The sequence shown here is derived from an EMBL/GenBank/DDBJ whole genome shotgun (WGS) entry which is preliminary data.</text>
</comment>
<dbReference type="PANTHER" id="PTHR36194">
    <property type="entry name" value="S-LAYER-LIKE PROTEIN"/>
    <property type="match status" value="1"/>
</dbReference>
<accession>A0A6P1ZGF2</accession>
<evidence type="ECO:0000313" key="4">
    <source>
        <dbReference type="Proteomes" id="UP000434052"/>
    </source>
</evidence>
<name>A0A6P1ZGF2_9BACT</name>
<evidence type="ECO:0000313" key="3">
    <source>
        <dbReference type="EMBL" id="TVM33350.1"/>
    </source>
</evidence>
<reference evidence="3 4" key="1">
    <citation type="submission" date="2018-06" db="EMBL/GenBank/DDBJ databases">
        <title>Complete genome of Desulfovibrio marinus P48SEP.</title>
        <authorList>
            <person name="Crispim J.S."/>
            <person name="Vidigal P.M.P."/>
            <person name="Silva L.C.F."/>
            <person name="Araujo L.C."/>
            <person name="Laguardia C.N."/>
            <person name="Dias R.S."/>
            <person name="Sousa M.P."/>
            <person name="Paula S.O."/>
            <person name="Silva C."/>
        </authorList>
    </citation>
    <scope>NUCLEOTIDE SEQUENCE [LARGE SCALE GENOMIC DNA]</scope>
    <source>
        <strain evidence="3 4">P48SEP</strain>
    </source>
</reference>
<keyword evidence="1" id="KW-0802">TPR repeat</keyword>
<feature type="repeat" description="TPR" evidence="1">
    <location>
        <begin position="471"/>
        <end position="504"/>
    </location>
</feature>
<feature type="domain" description="PEGA" evidence="2">
    <location>
        <begin position="290"/>
        <end position="354"/>
    </location>
</feature>
<dbReference type="Gene3D" id="2.60.40.1120">
    <property type="entry name" value="Carboxypeptidase-like, regulatory domain"/>
    <property type="match status" value="1"/>
</dbReference>
<dbReference type="Proteomes" id="UP000434052">
    <property type="component" value="Unassembled WGS sequence"/>
</dbReference>
<protein>
    <recommendedName>
        <fullName evidence="2">PEGA domain-containing protein</fullName>
    </recommendedName>
</protein>
<dbReference type="SUPFAM" id="SSF48452">
    <property type="entry name" value="TPR-like"/>
    <property type="match status" value="1"/>
</dbReference>
<dbReference type="Gene3D" id="1.25.40.10">
    <property type="entry name" value="Tetratricopeptide repeat domain"/>
    <property type="match status" value="1"/>
</dbReference>
<dbReference type="SMART" id="SM00028">
    <property type="entry name" value="TPR"/>
    <property type="match status" value="2"/>
</dbReference>
<feature type="repeat" description="TPR" evidence="1">
    <location>
        <begin position="505"/>
        <end position="538"/>
    </location>
</feature>
<gene>
    <name evidence="3" type="ORF">DQK91_11825</name>
</gene>